<dbReference type="Gene3D" id="1.10.10.10">
    <property type="entry name" value="Winged helix-like DNA-binding domain superfamily/Winged helix DNA-binding domain"/>
    <property type="match status" value="1"/>
</dbReference>
<dbReference type="GO" id="GO:0003677">
    <property type="term" value="F:DNA binding"/>
    <property type="evidence" value="ECO:0007669"/>
    <property type="project" value="UniProtKB-KW"/>
</dbReference>
<dbReference type="GO" id="GO:0006355">
    <property type="term" value="P:regulation of DNA-templated transcription"/>
    <property type="evidence" value="ECO:0007669"/>
    <property type="project" value="InterPro"/>
</dbReference>
<dbReference type="SUPFAM" id="SSF52540">
    <property type="entry name" value="P-loop containing nucleoside triphosphate hydrolases"/>
    <property type="match status" value="1"/>
</dbReference>
<dbReference type="SMART" id="SM00421">
    <property type="entry name" value="HTH_LUXR"/>
    <property type="match status" value="1"/>
</dbReference>
<dbReference type="CDD" id="cd06170">
    <property type="entry name" value="LuxR_C_like"/>
    <property type="match status" value="1"/>
</dbReference>
<dbReference type="SUPFAM" id="SSF46894">
    <property type="entry name" value="C-terminal effector domain of the bipartite response regulators"/>
    <property type="match status" value="1"/>
</dbReference>
<evidence type="ECO:0000256" key="3">
    <source>
        <dbReference type="ARBA" id="ARBA00023163"/>
    </source>
</evidence>
<dbReference type="Gene3D" id="1.25.40.10">
    <property type="entry name" value="Tetratricopeptide repeat domain"/>
    <property type="match status" value="1"/>
</dbReference>
<protein>
    <submittedName>
        <fullName evidence="5">Regulatory protein, luxR family</fullName>
    </submittedName>
</protein>
<dbReference type="Proteomes" id="UP000199515">
    <property type="component" value="Unassembled WGS sequence"/>
</dbReference>
<dbReference type="PROSITE" id="PS00622">
    <property type="entry name" value="HTH_LUXR_1"/>
    <property type="match status" value="1"/>
</dbReference>
<dbReference type="AlphaFoldDB" id="A0A1H3NF56"/>
<accession>A0A1H3NF56</accession>
<feature type="domain" description="HTH luxR-type" evidence="4">
    <location>
        <begin position="858"/>
        <end position="923"/>
    </location>
</feature>
<dbReference type="InterPro" id="IPR027417">
    <property type="entry name" value="P-loop_NTPase"/>
</dbReference>
<organism evidence="5 6">
    <name type="scientific">Amycolatopsis xylanica</name>
    <dbReference type="NCBI Taxonomy" id="589385"/>
    <lineage>
        <taxon>Bacteria</taxon>
        <taxon>Bacillati</taxon>
        <taxon>Actinomycetota</taxon>
        <taxon>Actinomycetes</taxon>
        <taxon>Pseudonocardiales</taxon>
        <taxon>Pseudonocardiaceae</taxon>
        <taxon>Amycolatopsis</taxon>
    </lineage>
</organism>
<dbReference type="Pfam" id="PF13191">
    <property type="entry name" value="AAA_16"/>
    <property type="match status" value="1"/>
</dbReference>
<evidence type="ECO:0000259" key="4">
    <source>
        <dbReference type="PROSITE" id="PS50043"/>
    </source>
</evidence>
<dbReference type="PANTHER" id="PTHR44688">
    <property type="entry name" value="DNA-BINDING TRANSCRIPTIONAL ACTIVATOR DEVR_DOSR"/>
    <property type="match status" value="1"/>
</dbReference>
<evidence type="ECO:0000256" key="2">
    <source>
        <dbReference type="ARBA" id="ARBA00023125"/>
    </source>
</evidence>
<name>A0A1H3NF56_9PSEU</name>
<dbReference type="InterPro" id="IPR041664">
    <property type="entry name" value="AAA_16"/>
</dbReference>
<dbReference type="InterPro" id="IPR036388">
    <property type="entry name" value="WH-like_DNA-bd_sf"/>
</dbReference>
<dbReference type="InterPro" id="IPR000792">
    <property type="entry name" value="Tscrpt_reg_LuxR_C"/>
</dbReference>
<keyword evidence="6" id="KW-1185">Reference proteome</keyword>
<dbReference type="InterPro" id="IPR016032">
    <property type="entry name" value="Sig_transdc_resp-reg_C-effctor"/>
</dbReference>
<proteinExistence type="predicted"/>
<dbReference type="PROSITE" id="PS50043">
    <property type="entry name" value="HTH_LUXR_2"/>
    <property type="match status" value="1"/>
</dbReference>
<gene>
    <name evidence="5" type="ORF">SAMN05421504_107267</name>
</gene>
<keyword evidence="3" id="KW-0804">Transcription</keyword>
<dbReference type="STRING" id="589385.SAMN05421504_107267"/>
<evidence type="ECO:0000313" key="5">
    <source>
        <dbReference type="EMBL" id="SDY87547.1"/>
    </source>
</evidence>
<evidence type="ECO:0000256" key="1">
    <source>
        <dbReference type="ARBA" id="ARBA00023015"/>
    </source>
</evidence>
<reference evidence="5 6" key="1">
    <citation type="submission" date="2016-10" db="EMBL/GenBank/DDBJ databases">
        <authorList>
            <person name="de Groot N.N."/>
        </authorList>
    </citation>
    <scope>NUCLEOTIDE SEQUENCE [LARGE SCALE GENOMIC DNA]</scope>
    <source>
        <strain evidence="5 6">CPCC 202699</strain>
    </source>
</reference>
<dbReference type="PRINTS" id="PR00038">
    <property type="entry name" value="HTHLUXR"/>
</dbReference>
<evidence type="ECO:0000313" key="6">
    <source>
        <dbReference type="Proteomes" id="UP000199515"/>
    </source>
</evidence>
<dbReference type="EMBL" id="FNON01000007">
    <property type="protein sequence ID" value="SDY87547.1"/>
    <property type="molecule type" value="Genomic_DNA"/>
</dbReference>
<keyword evidence="1" id="KW-0805">Transcription regulation</keyword>
<dbReference type="InterPro" id="IPR011990">
    <property type="entry name" value="TPR-like_helical_dom_sf"/>
</dbReference>
<dbReference type="Pfam" id="PF00196">
    <property type="entry name" value="GerE"/>
    <property type="match status" value="1"/>
</dbReference>
<keyword evidence="2" id="KW-0238">DNA-binding</keyword>
<dbReference type="PANTHER" id="PTHR44688:SF16">
    <property type="entry name" value="DNA-BINDING TRANSCRIPTIONAL ACTIVATOR DEVR_DOSR"/>
    <property type="match status" value="1"/>
</dbReference>
<sequence>MAFAEHRDAMDVLTRLLTEAADGNGQLVLVGGGLATGKTELLHEFSRYAIDSGALLLTATGSRAERALQTGVIDQLFHSSGLPTEVADRVLKLITADSLAEGDANTDVSTIQHTGVKVVHEICTALLELSRERPVVIGIDDVQFVDSSSLQLLLYLRRRMNSSRVLMILNEWERPQPTLPLFRAEVTRREHHLIRLEPLTEQGVADRVAAVADADKAAAVAKFYHEVSGGNPMLVNALIEDYRASTPSAEGEPAVGVAFGRSVLACLHRWEPRLLDVARGLAVLGAEGTPAMIGRLMGIKSEAVMQVIDILTAAGLLGDGKFRHTVAEAAVLDSLSPDERSRMHISAAGLLYQKGAASSEVARHFIAADKVVGSWSIAVMRDAAEQAVVADDVSLAVRCLELALDASTDERERVEVTKALARVVWRINPSVASHYLEPLRVAAREGKLTRRDAVTVIRNSLWQGDKETVLKGMEVLDTSTGVADLQLAAELRVAYQWFYGLPCAHFRNVDDDPSPPQPVPEGMWSGAANTLGMSNSNTQRAREAATASAEHILQSCRLGDTSLEVLATAVLALVYVNKAGKAASWVDALMDEAVRRRATTWQAMLGSIRADIALRRGQLATAVLHAETARNLLQAQSWGVLIGYPLTTLLLANTAMGRLDAAAEVLKQIVPDAMFSTLFGLRYLRARGHYYLAADRVLAAISDFQTCGKLMRERDLDVPGLAPWRSDLAEANLQLGRKAVARELVAEQLERSGPVDSRTRGISLRVLAASSDLPQRPALLRQAIECLQISGDRLELSRALADLSQVHQEMGEFDRARMMARRAAQETKACQSGALPPQQLPRERSAGEVVKEADTQAEISGAPILSDAERRVALLAALGHTNREIGRRLYITVSTVEQHLTRVYRKLSVHSRADLPAGLALHGVSEMVDADGTAVDMSNTY</sequence>